<evidence type="ECO:0000256" key="3">
    <source>
        <dbReference type="ARBA" id="ARBA00022670"/>
    </source>
</evidence>
<dbReference type="Proteomes" id="UP001204953">
    <property type="component" value="Unassembled WGS sequence"/>
</dbReference>
<reference evidence="11" key="1">
    <citation type="submission" date="2022-06" db="EMBL/GenBank/DDBJ databases">
        <title>New cyanobacteria of genus Symplocastrum in benthos of Lake Baikal.</title>
        <authorList>
            <person name="Sorokovikova E."/>
            <person name="Tikhonova I."/>
            <person name="Krasnopeev A."/>
            <person name="Evseev P."/>
            <person name="Gladkikh A."/>
            <person name="Belykh O."/>
        </authorList>
    </citation>
    <scope>NUCLEOTIDE SEQUENCE</scope>
    <source>
        <strain evidence="11">BBK-W-15</strain>
    </source>
</reference>
<dbReference type="InterPro" id="IPR004634">
    <property type="entry name" value="Pept_S49_pIV"/>
</dbReference>
<dbReference type="InterPro" id="IPR029045">
    <property type="entry name" value="ClpP/crotonase-like_dom_sf"/>
</dbReference>
<evidence type="ECO:0000313" key="12">
    <source>
        <dbReference type="Proteomes" id="UP001204953"/>
    </source>
</evidence>
<comment type="subcellular location">
    <subcellularLocation>
        <location evidence="7">Cell inner membrane</location>
    </subcellularLocation>
    <subcellularLocation>
        <location evidence="1">Membrane</location>
    </subcellularLocation>
</comment>
<dbReference type="InterPro" id="IPR004635">
    <property type="entry name" value="Pept_S49_SppA"/>
</dbReference>
<dbReference type="GO" id="GO:0008236">
    <property type="term" value="F:serine-type peptidase activity"/>
    <property type="evidence" value="ECO:0007669"/>
    <property type="project" value="UniProtKB-KW"/>
</dbReference>
<dbReference type="EMBL" id="JAMZMM010000049">
    <property type="protein sequence ID" value="MCP2728323.1"/>
    <property type="molecule type" value="Genomic_DNA"/>
</dbReference>
<dbReference type="PIRSF" id="PIRSF001217">
    <property type="entry name" value="Protease_4_SppA"/>
    <property type="match status" value="1"/>
</dbReference>
<sequence>MRQFIKQTFASLIGSLAGLSLFFGLGTIGLIILIVAAASQDSGPQVKDKSVLIFDSSTNITDTDPTSSTSDAIGQALSSEESNTMTLHTVLDSLDKATKDPRIIALYIDGSHSGGGSATGFATLKEVRVAMEKFRAAGKTIIAYDVDLAEKEYYLSSVADTLVLNPMGAIEINGFSSEPLFLTGALEKFGIGVQVIRVGKYKSAVEPFLLKQLSPENRQQLEALLGDLWGELIATVGKSRKIEPQQLQAIADSQGVLMASDAQKRGLVDKVGYFDEVIADLRKIAGATDEEKSFPQIRLSTYAEAESKKGKNSFSKKKVAVIYADGEIVDGEGSSQQVGGDSFAKQMRQLRLDNDVKTVVLRVNSPGGSATASEIILREVRLTRAKKPVIVSMGDVAASGGYWISTYGNRIFAEPNTITGSIGVFGMLLNFQKLANDNGLTWDVVKTGNLADSQTVSRPKTPQEIAISQNIVNQIYNQFLDKVADSRKIPKQKVAEIAQGRVWSGSDAKQLGLVDELGGLNAAITYAAKQANLGDDWQLEEYPKFRSLEERILERLTGDNNTRSQKVLDPLTKEFLKLKADLGILQGLNDPKGVYARLPFNWRMD</sequence>
<feature type="active site" description="Nucleophile" evidence="8">
    <location>
        <position position="399"/>
    </location>
</feature>
<gene>
    <name evidence="11" type="primary">sppA</name>
    <name evidence="11" type="ORF">NJ959_07525</name>
</gene>
<evidence type="ECO:0000256" key="8">
    <source>
        <dbReference type="PIRSR" id="PIRSR001217-1"/>
    </source>
</evidence>
<keyword evidence="6 7" id="KW-0472">Membrane</keyword>
<evidence type="ECO:0000256" key="2">
    <source>
        <dbReference type="ARBA" id="ARBA00008683"/>
    </source>
</evidence>
<dbReference type="PANTHER" id="PTHR33209:SF1">
    <property type="entry name" value="PEPTIDASE S49 DOMAIN-CONTAINING PROTEIN"/>
    <property type="match status" value="1"/>
</dbReference>
<dbReference type="GO" id="GO:0006465">
    <property type="term" value="P:signal peptide processing"/>
    <property type="evidence" value="ECO:0007669"/>
    <property type="project" value="InterPro"/>
</dbReference>
<evidence type="ECO:0000256" key="1">
    <source>
        <dbReference type="ARBA" id="ARBA00004370"/>
    </source>
</evidence>
<feature type="active site" description="Proton donor/acceptor" evidence="8">
    <location>
        <position position="202"/>
    </location>
</feature>
<evidence type="ECO:0000256" key="7">
    <source>
        <dbReference type="PIRNR" id="PIRNR001217"/>
    </source>
</evidence>
<organism evidence="11 12">
    <name type="scientific">Limnofasciculus baicalensis BBK-W-15</name>
    <dbReference type="NCBI Taxonomy" id="2699891"/>
    <lineage>
        <taxon>Bacteria</taxon>
        <taxon>Bacillati</taxon>
        <taxon>Cyanobacteriota</taxon>
        <taxon>Cyanophyceae</taxon>
        <taxon>Coleofasciculales</taxon>
        <taxon>Coleofasciculaceae</taxon>
        <taxon>Limnofasciculus</taxon>
        <taxon>Limnofasciculus baicalensis</taxon>
    </lineage>
</organism>
<protein>
    <recommendedName>
        <fullName evidence="7">Protease 4</fullName>
        <ecNumber evidence="7">3.4.21.-</ecNumber>
    </recommendedName>
    <alternativeName>
        <fullName evidence="7">Endopeptidase IV</fullName>
    </alternativeName>
    <alternativeName>
        <fullName evidence="7">Protease IV</fullName>
    </alternativeName>
    <alternativeName>
        <fullName evidence="7">Signal peptide peptidase</fullName>
    </alternativeName>
</protein>
<feature type="transmembrane region" description="Helical" evidence="9">
    <location>
        <begin position="12"/>
        <end position="38"/>
    </location>
</feature>
<dbReference type="GO" id="GO:0005886">
    <property type="term" value="C:plasma membrane"/>
    <property type="evidence" value="ECO:0007669"/>
    <property type="project" value="UniProtKB-SubCell"/>
</dbReference>
<evidence type="ECO:0000259" key="10">
    <source>
        <dbReference type="Pfam" id="PF01343"/>
    </source>
</evidence>
<comment type="similarity">
    <text evidence="2 7">Belongs to the peptidase S49 family.</text>
</comment>
<dbReference type="InterPro" id="IPR047272">
    <property type="entry name" value="S49_SppA_C"/>
</dbReference>
<dbReference type="Gene3D" id="6.20.330.10">
    <property type="match status" value="1"/>
</dbReference>
<proteinExistence type="inferred from homology"/>
<keyword evidence="9" id="KW-0812">Transmembrane</keyword>
<keyword evidence="7" id="KW-0997">Cell inner membrane</keyword>
<dbReference type="InterPro" id="IPR002142">
    <property type="entry name" value="Peptidase_S49"/>
</dbReference>
<keyword evidence="5" id="KW-0720">Serine protease</keyword>
<evidence type="ECO:0000256" key="6">
    <source>
        <dbReference type="ARBA" id="ARBA00023136"/>
    </source>
</evidence>
<evidence type="ECO:0000313" key="11">
    <source>
        <dbReference type="EMBL" id="MCP2728323.1"/>
    </source>
</evidence>
<evidence type="ECO:0000256" key="5">
    <source>
        <dbReference type="ARBA" id="ARBA00022825"/>
    </source>
</evidence>
<dbReference type="EC" id="3.4.21.-" evidence="7"/>
<dbReference type="CDD" id="cd07023">
    <property type="entry name" value="S49_Sppa_N_C"/>
    <property type="match status" value="1"/>
</dbReference>
<dbReference type="CDD" id="cd07018">
    <property type="entry name" value="S49_SppA_67K_type"/>
    <property type="match status" value="1"/>
</dbReference>
<keyword evidence="3 7" id="KW-0645">Protease</keyword>
<keyword evidence="4 7" id="KW-0378">Hydrolase</keyword>
<accession>A0AAE3KN64</accession>
<dbReference type="SUPFAM" id="SSF52096">
    <property type="entry name" value="ClpP/crotonase"/>
    <property type="match status" value="2"/>
</dbReference>
<dbReference type="RefSeq" id="WP_254011119.1">
    <property type="nucleotide sequence ID" value="NZ_JAMZMM010000049.1"/>
</dbReference>
<keyword evidence="7" id="KW-1003">Cell membrane</keyword>
<evidence type="ECO:0000256" key="9">
    <source>
        <dbReference type="SAM" id="Phobius"/>
    </source>
</evidence>
<feature type="domain" description="Peptidase S49" evidence="10">
    <location>
        <begin position="383"/>
        <end position="533"/>
    </location>
</feature>
<evidence type="ECO:0000256" key="4">
    <source>
        <dbReference type="ARBA" id="ARBA00022801"/>
    </source>
</evidence>
<dbReference type="NCBIfam" id="TIGR00706">
    <property type="entry name" value="SppA_dom"/>
    <property type="match status" value="1"/>
</dbReference>
<keyword evidence="12" id="KW-1185">Reference proteome</keyword>
<dbReference type="InterPro" id="IPR047217">
    <property type="entry name" value="S49_SppA_67K_type_N"/>
</dbReference>
<dbReference type="PANTHER" id="PTHR33209">
    <property type="entry name" value="PROTEASE 4"/>
    <property type="match status" value="1"/>
</dbReference>
<comment type="caution">
    <text evidence="11">The sequence shown here is derived from an EMBL/GenBank/DDBJ whole genome shotgun (WGS) entry which is preliminary data.</text>
</comment>
<feature type="domain" description="Peptidase S49" evidence="10">
    <location>
        <begin position="134"/>
        <end position="285"/>
    </location>
</feature>
<dbReference type="AlphaFoldDB" id="A0AAE3KN64"/>
<keyword evidence="9" id="KW-1133">Transmembrane helix</keyword>
<dbReference type="Gene3D" id="3.90.226.10">
    <property type="entry name" value="2-enoyl-CoA Hydratase, Chain A, domain 1"/>
    <property type="match status" value="3"/>
</dbReference>
<dbReference type="NCBIfam" id="TIGR00705">
    <property type="entry name" value="SppA_67K"/>
    <property type="match status" value="1"/>
</dbReference>
<dbReference type="Pfam" id="PF01343">
    <property type="entry name" value="Peptidase_S49"/>
    <property type="match status" value="2"/>
</dbReference>
<name>A0AAE3KN64_9CYAN</name>